<dbReference type="GO" id="GO:0005886">
    <property type="term" value="C:plasma membrane"/>
    <property type="evidence" value="ECO:0007669"/>
    <property type="project" value="UniProtKB-SubCell"/>
</dbReference>
<feature type="chain" id="PRO_5040117367" description="Phytocyanin domain-containing protein" evidence="11">
    <location>
        <begin position="30"/>
        <end position="209"/>
    </location>
</feature>
<keyword evidence="6" id="KW-1015">Disulfide bond</keyword>
<evidence type="ECO:0000256" key="11">
    <source>
        <dbReference type="SAM" id="SignalP"/>
    </source>
</evidence>
<dbReference type="EMBL" id="JAKOGI010000375">
    <property type="protein sequence ID" value="KAJ8435917.1"/>
    <property type="molecule type" value="Genomic_DNA"/>
</dbReference>
<dbReference type="InterPro" id="IPR008972">
    <property type="entry name" value="Cupredoxin"/>
</dbReference>
<dbReference type="GO" id="GO:0098552">
    <property type="term" value="C:side of membrane"/>
    <property type="evidence" value="ECO:0007669"/>
    <property type="project" value="UniProtKB-KW"/>
</dbReference>
<evidence type="ECO:0000256" key="4">
    <source>
        <dbReference type="ARBA" id="ARBA00022729"/>
    </source>
</evidence>
<dbReference type="PROSITE" id="PS51485">
    <property type="entry name" value="PHYTOCYANIN"/>
    <property type="match status" value="1"/>
</dbReference>
<dbReference type="Pfam" id="PF02298">
    <property type="entry name" value="Cu_bind_like"/>
    <property type="match status" value="1"/>
</dbReference>
<dbReference type="FunFam" id="2.60.40.420:FF:000010">
    <property type="entry name" value="Early nodulin-like protein 1"/>
    <property type="match status" value="1"/>
</dbReference>
<keyword evidence="7" id="KW-0325">Glycoprotein</keyword>
<sequence length="209" mass="22049">MAKGRCVISLQHAVIGVLSLVLLMQRGEATTFVVGGTKGWTVPPNNSPVFNQWAEKMRFQLGDSLLFVYHPANDSVLRVTKENYDSCNTTSPLEKYTDGHTEIKFNQSGPYYFISGNKDDCLKNEKLVVVVLADRTKKASSPPSPPPSSTPAPAPTTASPPAPSTDEGGAAAPSAESHPPKSVAAPSMLGLSFVGSLGAFVGSTLLLGF</sequence>
<proteinExistence type="inferred from homology"/>
<keyword evidence="4 11" id="KW-0732">Signal</keyword>
<evidence type="ECO:0000259" key="12">
    <source>
        <dbReference type="PROSITE" id="PS51485"/>
    </source>
</evidence>
<dbReference type="InterPro" id="IPR039391">
    <property type="entry name" value="Phytocyanin-like"/>
</dbReference>
<dbReference type="Gene3D" id="2.60.40.420">
    <property type="entry name" value="Cupredoxins - blue copper proteins"/>
    <property type="match status" value="1"/>
</dbReference>
<feature type="signal peptide" evidence="11">
    <location>
        <begin position="1"/>
        <end position="29"/>
    </location>
</feature>
<comment type="caution">
    <text evidence="13">The sequence shown here is derived from an EMBL/GenBank/DDBJ whole genome shotgun (WGS) entry which is preliminary data.</text>
</comment>
<dbReference type="InterPro" id="IPR003245">
    <property type="entry name" value="Phytocyanin_dom"/>
</dbReference>
<dbReference type="PANTHER" id="PTHR33021:SF253">
    <property type="entry name" value="EARLY NODULIN-LIKE PROTEIN 9"/>
    <property type="match status" value="1"/>
</dbReference>
<dbReference type="InterPro" id="IPR041846">
    <property type="entry name" value="ENL_dom"/>
</dbReference>
<keyword evidence="14" id="KW-1185">Reference proteome</keyword>
<evidence type="ECO:0000313" key="13">
    <source>
        <dbReference type="EMBL" id="KAJ8435917.1"/>
    </source>
</evidence>
<comment type="similarity">
    <text evidence="9">Belongs to the early nodulin-like (ENODL) family.</text>
</comment>
<evidence type="ECO:0000256" key="3">
    <source>
        <dbReference type="ARBA" id="ARBA00022622"/>
    </source>
</evidence>
<dbReference type="PANTHER" id="PTHR33021">
    <property type="entry name" value="BLUE COPPER PROTEIN"/>
    <property type="match status" value="1"/>
</dbReference>
<evidence type="ECO:0000256" key="5">
    <source>
        <dbReference type="ARBA" id="ARBA00023136"/>
    </source>
</evidence>
<organism evidence="13 14">
    <name type="scientific">Carnegiea gigantea</name>
    <dbReference type="NCBI Taxonomy" id="171969"/>
    <lineage>
        <taxon>Eukaryota</taxon>
        <taxon>Viridiplantae</taxon>
        <taxon>Streptophyta</taxon>
        <taxon>Embryophyta</taxon>
        <taxon>Tracheophyta</taxon>
        <taxon>Spermatophyta</taxon>
        <taxon>Magnoliopsida</taxon>
        <taxon>eudicotyledons</taxon>
        <taxon>Gunneridae</taxon>
        <taxon>Pentapetalae</taxon>
        <taxon>Caryophyllales</taxon>
        <taxon>Cactineae</taxon>
        <taxon>Cactaceae</taxon>
        <taxon>Cactoideae</taxon>
        <taxon>Echinocereeae</taxon>
        <taxon>Carnegiea</taxon>
    </lineage>
</organism>
<dbReference type="OrthoDB" id="691587at2759"/>
<dbReference type="Proteomes" id="UP001153076">
    <property type="component" value="Unassembled WGS sequence"/>
</dbReference>
<evidence type="ECO:0000256" key="8">
    <source>
        <dbReference type="ARBA" id="ARBA00023288"/>
    </source>
</evidence>
<evidence type="ECO:0000313" key="14">
    <source>
        <dbReference type="Proteomes" id="UP001153076"/>
    </source>
</evidence>
<dbReference type="SUPFAM" id="SSF49503">
    <property type="entry name" value="Cupredoxins"/>
    <property type="match status" value="1"/>
</dbReference>
<keyword evidence="8" id="KW-0449">Lipoprotein</keyword>
<keyword evidence="3" id="KW-0336">GPI-anchor</keyword>
<dbReference type="GO" id="GO:0009055">
    <property type="term" value="F:electron transfer activity"/>
    <property type="evidence" value="ECO:0007669"/>
    <property type="project" value="InterPro"/>
</dbReference>
<keyword evidence="5" id="KW-0472">Membrane</keyword>
<protein>
    <recommendedName>
        <fullName evidence="12">Phytocyanin domain-containing protein</fullName>
    </recommendedName>
</protein>
<feature type="domain" description="Phytocyanin" evidence="12">
    <location>
        <begin position="30"/>
        <end position="133"/>
    </location>
</feature>
<feature type="compositionally biased region" description="Pro residues" evidence="10">
    <location>
        <begin position="142"/>
        <end position="163"/>
    </location>
</feature>
<comment type="subcellular location">
    <subcellularLocation>
        <location evidence="1">Cell membrane</location>
        <topology evidence="1">Lipid-anchor</topology>
        <topology evidence="1">GPI-anchor</topology>
    </subcellularLocation>
</comment>
<evidence type="ECO:0000256" key="9">
    <source>
        <dbReference type="ARBA" id="ARBA00035011"/>
    </source>
</evidence>
<dbReference type="AlphaFoldDB" id="A0A9Q1K3W4"/>
<dbReference type="CDD" id="cd11019">
    <property type="entry name" value="OsENODL1_like"/>
    <property type="match status" value="1"/>
</dbReference>
<keyword evidence="2" id="KW-1003">Cell membrane</keyword>
<evidence type="ECO:0000256" key="6">
    <source>
        <dbReference type="ARBA" id="ARBA00023157"/>
    </source>
</evidence>
<evidence type="ECO:0000256" key="7">
    <source>
        <dbReference type="ARBA" id="ARBA00023180"/>
    </source>
</evidence>
<feature type="region of interest" description="Disordered" evidence="10">
    <location>
        <begin position="135"/>
        <end position="183"/>
    </location>
</feature>
<accession>A0A9Q1K3W4</accession>
<reference evidence="13" key="1">
    <citation type="submission" date="2022-04" db="EMBL/GenBank/DDBJ databases">
        <title>Carnegiea gigantea Genome sequencing and assembly v2.</title>
        <authorList>
            <person name="Copetti D."/>
            <person name="Sanderson M.J."/>
            <person name="Burquez A."/>
            <person name="Wojciechowski M.F."/>
        </authorList>
    </citation>
    <scope>NUCLEOTIDE SEQUENCE</scope>
    <source>
        <strain evidence="13">SGP5-SGP5p</strain>
        <tissue evidence="13">Aerial part</tissue>
    </source>
</reference>
<evidence type="ECO:0000256" key="2">
    <source>
        <dbReference type="ARBA" id="ARBA00022475"/>
    </source>
</evidence>
<gene>
    <name evidence="13" type="ORF">Cgig2_013264</name>
</gene>
<name>A0A9Q1K3W4_9CARY</name>
<evidence type="ECO:0000256" key="10">
    <source>
        <dbReference type="SAM" id="MobiDB-lite"/>
    </source>
</evidence>
<evidence type="ECO:0000256" key="1">
    <source>
        <dbReference type="ARBA" id="ARBA00004609"/>
    </source>
</evidence>